<protein>
    <submittedName>
        <fullName evidence="1">Uncharacterized protein</fullName>
    </submittedName>
</protein>
<proteinExistence type="predicted"/>
<dbReference type="AlphaFoldDB" id="A0AAP2CK54"/>
<dbReference type="Proteomes" id="UP001319104">
    <property type="component" value="Unassembled WGS sequence"/>
</dbReference>
<reference evidence="1 2" key="1">
    <citation type="submission" date="2021-05" db="EMBL/GenBank/DDBJ databases">
        <authorList>
            <person name="Zhang Z.D."/>
            <person name="Osman G."/>
        </authorList>
    </citation>
    <scope>NUCLEOTIDE SEQUENCE [LARGE SCALE GENOMIC DNA]</scope>
    <source>
        <strain evidence="1 2">KCTC 32217</strain>
    </source>
</reference>
<organism evidence="1 2">
    <name type="scientific">Litoribacter ruber</name>
    <dbReference type="NCBI Taxonomy" id="702568"/>
    <lineage>
        <taxon>Bacteria</taxon>
        <taxon>Pseudomonadati</taxon>
        <taxon>Bacteroidota</taxon>
        <taxon>Cytophagia</taxon>
        <taxon>Cytophagales</taxon>
        <taxon>Cyclobacteriaceae</taxon>
        <taxon>Litoribacter</taxon>
    </lineage>
</organism>
<gene>
    <name evidence="1" type="ORF">KI659_16635</name>
</gene>
<name>A0AAP2CK54_9BACT</name>
<accession>A0AAP2CK54</accession>
<dbReference type="RefSeq" id="WP_143960204.1">
    <property type="nucleotide sequence ID" value="NZ_JAHCMY010000016.1"/>
</dbReference>
<keyword evidence="2" id="KW-1185">Reference proteome</keyword>
<dbReference type="EMBL" id="JAHCMY010000016">
    <property type="protein sequence ID" value="MBS9525647.1"/>
    <property type="molecule type" value="Genomic_DNA"/>
</dbReference>
<evidence type="ECO:0000313" key="2">
    <source>
        <dbReference type="Proteomes" id="UP001319104"/>
    </source>
</evidence>
<evidence type="ECO:0000313" key="1">
    <source>
        <dbReference type="EMBL" id="MBS9525647.1"/>
    </source>
</evidence>
<comment type="caution">
    <text evidence="1">The sequence shown here is derived from an EMBL/GenBank/DDBJ whole genome shotgun (WGS) entry which is preliminary data.</text>
</comment>
<sequence>MYKKNQKIKKKCVISANDILRITNMSERYGQDLLCRIKKYYKKGKHQFVTVKEFSKFSGIPVEEIEEYL</sequence>